<dbReference type="VEuPathDB" id="AmoebaDB:ACA1_220030"/>
<accession>L8GT10</accession>
<keyword evidence="7" id="KW-0496">Mitochondrion</keyword>
<dbReference type="GO" id="GO:0005743">
    <property type="term" value="C:mitochondrial inner membrane"/>
    <property type="evidence" value="ECO:0007669"/>
    <property type="project" value="UniProtKB-SubCell"/>
</dbReference>
<dbReference type="GeneID" id="14915868"/>
<keyword evidence="3" id="KW-0813">Transport</keyword>
<proteinExistence type="inferred from homology"/>
<evidence type="ECO:0000256" key="1">
    <source>
        <dbReference type="ARBA" id="ARBA00004443"/>
    </source>
</evidence>
<keyword evidence="4" id="KW-0679">Respiratory chain</keyword>
<dbReference type="OMA" id="ENQWKWP"/>
<organism evidence="9 10">
    <name type="scientific">Acanthamoeba castellanii (strain ATCC 30010 / Neff)</name>
    <dbReference type="NCBI Taxonomy" id="1257118"/>
    <lineage>
        <taxon>Eukaryota</taxon>
        <taxon>Amoebozoa</taxon>
        <taxon>Discosea</taxon>
        <taxon>Longamoebia</taxon>
        <taxon>Centramoebida</taxon>
        <taxon>Acanthamoebidae</taxon>
        <taxon>Acanthamoeba</taxon>
    </lineage>
</organism>
<evidence type="ECO:0000313" key="10">
    <source>
        <dbReference type="Proteomes" id="UP000011083"/>
    </source>
</evidence>
<evidence type="ECO:0000256" key="5">
    <source>
        <dbReference type="ARBA" id="ARBA00022792"/>
    </source>
</evidence>
<dbReference type="InterPro" id="IPR006806">
    <property type="entry name" value="NDUFA5"/>
</dbReference>
<dbReference type="Pfam" id="PF04716">
    <property type="entry name" value="ETC_C1_NDUFA5"/>
    <property type="match status" value="1"/>
</dbReference>
<evidence type="ECO:0000256" key="3">
    <source>
        <dbReference type="ARBA" id="ARBA00022448"/>
    </source>
</evidence>
<evidence type="ECO:0000256" key="7">
    <source>
        <dbReference type="ARBA" id="ARBA00023128"/>
    </source>
</evidence>
<evidence type="ECO:0000256" key="4">
    <source>
        <dbReference type="ARBA" id="ARBA00022660"/>
    </source>
</evidence>
<dbReference type="KEGG" id="acan:ACA1_220030"/>
<name>L8GT10_ACACF</name>
<keyword evidence="10" id="KW-1185">Reference proteome</keyword>
<comment type="similarity">
    <text evidence="2">Belongs to the complex I NDUFA5 subunit family.</text>
</comment>
<keyword evidence="5" id="KW-0999">Mitochondrion inner membrane</keyword>
<dbReference type="PANTHER" id="PTHR12653:SF0">
    <property type="entry name" value="NADH DEHYDROGENASE [UBIQUINONE] 1 ALPHA SUBCOMPLEX SUBUNIT 5"/>
    <property type="match status" value="1"/>
</dbReference>
<dbReference type="GO" id="GO:0022904">
    <property type="term" value="P:respiratory electron transport chain"/>
    <property type="evidence" value="ECO:0007669"/>
    <property type="project" value="InterPro"/>
</dbReference>
<dbReference type="STRING" id="1257118.L8GT10"/>
<dbReference type="AlphaFoldDB" id="L8GT10"/>
<sequence>MRRGLTLFASAGVRTVPTSSSRLFLTTSRLASSDAAPSPVPRKNVKASTGIAGLDVVPNAREVLIGLYNKYLAELQVIEPTSPYRKLVENMTRERLRIVEENEDIAKIEELIDNGQVEELIQEAMEDIKEVPWWAEHKPWEDSPHKRIPVFEREF</sequence>
<keyword evidence="8" id="KW-0472">Membrane</keyword>
<evidence type="ECO:0000256" key="2">
    <source>
        <dbReference type="ARBA" id="ARBA00010261"/>
    </source>
</evidence>
<dbReference type="RefSeq" id="XP_004337279.1">
    <property type="nucleotide sequence ID" value="XM_004337231.1"/>
</dbReference>
<dbReference type="OrthoDB" id="286811at2759"/>
<dbReference type="Proteomes" id="UP000011083">
    <property type="component" value="Unassembled WGS sequence"/>
</dbReference>
<dbReference type="PANTHER" id="PTHR12653">
    <property type="entry name" value="NADH-UBIQUINONE OXIDOREDUCTASE 13 KD-B SUBUNIT"/>
    <property type="match status" value="1"/>
</dbReference>
<keyword evidence="9" id="KW-0830">Ubiquinone</keyword>
<dbReference type="EMBL" id="KB008036">
    <property type="protein sequence ID" value="ELR15266.1"/>
    <property type="molecule type" value="Genomic_DNA"/>
</dbReference>
<gene>
    <name evidence="9" type="ORF">ACA1_220030</name>
</gene>
<comment type="subcellular location">
    <subcellularLocation>
        <location evidence="1">Mitochondrion inner membrane</location>
        <topology evidence="1">Peripheral membrane protein</topology>
        <orientation evidence="1">Matrix side</orientation>
    </subcellularLocation>
</comment>
<evidence type="ECO:0000256" key="8">
    <source>
        <dbReference type="ARBA" id="ARBA00023136"/>
    </source>
</evidence>
<reference evidence="9 10" key="1">
    <citation type="journal article" date="2013" name="Genome Biol.">
        <title>Genome of Acanthamoeba castellanii highlights extensive lateral gene transfer and early evolution of tyrosine kinase signaling.</title>
        <authorList>
            <person name="Clarke M."/>
            <person name="Lohan A.J."/>
            <person name="Liu B."/>
            <person name="Lagkouvardos I."/>
            <person name="Roy S."/>
            <person name="Zafar N."/>
            <person name="Bertelli C."/>
            <person name="Schilde C."/>
            <person name="Kianianmomeni A."/>
            <person name="Burglin T.R."/>
            <person name="Frech C."/>
            <person name="Turcotte B."/>
            <person name="Kopec K.O."/>
            <person name="Synnott J.M."/>
            <person name="Choo C."/>
            <person name="Paponov I."/>
            <person name="Finkler A."/>
            <person name="Soon Heng Tan C."/>
            <person name="Hutchins A.P."/>
            <person name="Weinmeier T."/>
            <person name="Rattei T."/>
            <person name="Chu J.S."/>
            <person name="Gimenez G."/>
            <person name="Irimia M."/>
            <person name="Rigden D.J."/>
            <person name="Fitzpatrick D.A."/>
            <person name="Lorenzo-Morales J."/>
            <person name="Bateman A."/>
            <person name="Chiu C.H."/>
            <person name="Tang P."/>
            <person name="Hegemann P."/>
            <person name="Fromm H."/>
            <person name="Raoult D."/>
            <person name="Greub G."/>
            <person name="Miranda-Saavedra D."/>
            <person name="Chen N."/>
            <person name="Nash P."/>
            <person name="Ginger M.L."/>
            <person name="Horn M."/>
            <person name="Schaap P."/>
            <person name="Caler L."/>
            <person name="Loftus B."/>
        </authorList>
    </citation>
    <scope>NUCLEOTIDE SEQUENCE [LARGE SCALE GENOMIC DNA]</scope>
    <source>
        <strain evidence="9 10">Neff</strain>
    </source>
</reference>
<keyword evidence="6" id="KW-0249">Electron transport</keyword>
<protein>
    <submittedName>
        <fullName evidence="9">Mitochondrial NADH:ubiquinone oxidoreductase 19 kDa subunit</fullName>
    </submittedName>
</protein>
<evidence type="ECO:0000313" key="9">
    <source>
        <dbReference type="EMBL" id="ELR15266.1"/>
    </source>
</evidence>
<evidence type="ECO:0000256" key="6">
    <source>
        <dbReference type="ARBA" id="ARBA00022982"/>
    </source>
</evidence>